<protein>
    <recommendedName>
        <fullName evidence="4">Secreted protein</fullName>
    </recommendedName>
</protein>
<keyword evidence="3" id="KW-1185">Reference proteome</keyword>
<keyword evidence="1" id="KW-0732">Signal</keyword>
<accession>A0ABN2HSY0</accession>
<reference evidence="2 3" key="1">
    <citation type="journal article" date="2019" name="Int. J. Syst. Evol. Microbiol.">
        <title>The Global Catalogue of Microorganisms (GCM) 10K type strain sequencing project: providing services to taxonomists for standard genome sequencing and annotation.</title>
        <authorList>
            <consortium name="The Broad Institute Genomics Platform"/>
            <consortium name="The Broad Institute Genome Sequencing Center for Infectious Disease"/>
            <person name="Wu L."/>
            <person name="Ma J."/>
        </authorList>
    </citation>
    <scope>NUCLEOTIDE SEQUENCE [LARGE SCALE GENOMIC DNA]</scope>
    <source>
        <strain evidence="2 3">JCM 13929</strain>
    </source>
</reference>
<feature type="signal peptide" evidence="1">
    <location>
        <begin position="1"/>
        <end position="26"/>
    </location>
</feature>
<evidence type="ECO:0008006" key="4">
    <source>
        <dbReference type="Google" id="ProtNLM"/>
    </source>
</evidence>
<dbReference type="Proteomes" id="UP001500064">
    <property type="component" value="Unassembled WGS sequence"/>
</dbReference>
<gene>
    <name evidence="2" type="ORF">GCM10009733_106050</name>
</gene>
<organism evidence="2 3">
    <name type="scientific">Nonomuraea maheshkhaliensis</name>
    <dbReference type="NCBI Taxonomy" id="419590"/>
    <lineage>
        <taxon>Bacteria</taxon>
        <taxon>Bacillati</taxon>
        <taxon>Actinomycetota</taxon>
        <taxon>Actinomycetes</taxon>
        <taxon>Streptosporangiales</taxon>
        <taxon>Streptosporangiaceae</taxon>
        <taxon>Nonomuraea</taxon>
    </lineage>
</organism>
<evidence type="ECO:0000256" key="1">
    <source>
        <dbReference type="SAM" id="SignalP"/>
    </source>
</evidence>
<dbReference type="EMBL" id="BAAAMU010000188">
    <property type="protein sequence ID" value="GAA1692865.1"/>
    <property type="molecule type" value="Genomic_DNA"/>
</dbReference>
<comment type="caution">
    <text evidence="2">The sequence shown here is derived from an EMBL/GenBank/DDBJ whole genome shotgun (WGS) entry which is preliminary data.</text>
</comment>
<evidence type="ECO:0000313" key="2">
    <source>
        <dbReference type="EMBL" id="GAA1692865.1"/>
    </source>
</evidence>
<proteinExistence type="predicted"/>
<name>A0ABN2HSY0_9ACTN</name>
<sequence length="97" mass="10232">MHTTRIAKLIAAVAAGAIVATIPVGASAQAGETSTSTSGPVAAVPGPGYYGPYADINVCESFRYAFDVLYPTSSRCYWEDYAGPGRPAGWYFWSYAP</sequence>
<evidence type="ECO:0000313" key="3">
    <source>
        <dbReference type="Proteomes" id="UP001500064"/>
    </source>
</evidence>
<feature type="chain" id="PRO_5045077394" description="Secreted protein" evidence="1">
    <location>
        <begin position="27"/>
        <end position="97"/>
    </location>
</feature>